<reference evidence="1 2" key="1">
    <citation type="journal article" date="2022" name="Plant J.">
        <title>Chromosome-level genome of Camellia lanceoleosa provides a valuable resource for understanding genome evolution and self-incompatibility.</title>
        <authorList>
            <person name="Gong W."/>
            <person name="Xiao S."/>
            <person name="Wang L."/>
            <person name="Liao Z."/>
            <person name="Chang Y."/>
            <person name="Mo W."/>
            <person name="Hu G."/>
            <person name="Li W."/>
            <person name="Zhao G."/>
            <person name="Zhu H."/>
            <person name="Hu X."/>
            <person name="Ji K."/>
            <person name="Xiang X."/>
            <person name="Song Q."/>
            <person name="Yuan D."/>
            <person name="Jin S."/>
            <person name="Zhang L."/>
        </authorList>
    </citation>
    <scope>NUCLEOTIDE SEQUENCE [LARGE SCALE GENOMIC DNA]</scope>
    <source>
        <strain evidence="1">SQ_2022a</strain>
    </source>
</reference>
<sequence>MALLGRISAGLSIMSQVYYCTRMWWCGSAMDLLLLLSSAVCGWAGALPLADVSDLTKVQVSSIVGIQNWQQGCSDGKGSSMHYNLVFSFWFKAEYNKAETSKPAVYSNPTLASSGYALAGFYLCHITGFIKPIPNLLRSVTLRWIVRFDSTL</sequence>
<evidence type="ECO:0000313" key="1">
    <source>
        <dbReference type="EMBL" id="KAI7991992.1"/>
    </source>
</evidence>
<accession>A0ACC0FT69</accession>
<keyword evidence="2" id="KW-1185">Reference proteome</keyword>
<proteinExistence type="predicted"/>
<organism evidence="1 2">
    <name type="scientific">Camellia lanceoleosa</name>
    <dbReference type="NCBI Taxonomy" id="1840588"/>
    <lineage>
        <taxon>Eukaryota</taxon>
        <taxon>Viridiplantae</taxon>
        <taxon>Streptophyta</taxon>
        <taxon>Embryophyta</taxon>
        <taxon>Tracheophyta</taxon>
        <taxon>Spermatophyta</taxon>
        <taxon>Magnoliopsida</taxon>
        <taxon>eudicotyledons</taxon>
        <taxon>Gunneridae</taxon>
        <taxon>Pentapetalae</taxon>
        <taxon>asterids</taxon>
        <taxon>Ericales</taxon>
        <taxon>Theaceae</taxon>
        <taxon>Camellia</taxon>
    </lineage>
</organism>
<evidence type="ECO:0000313" key="2">
    <source>
        <dbReference type="Proteomes" id="UP001060215"/>
    </source>
</evidence>
<protein>
    <submittedName>
        <fullName evidence="1">Uncharacterized protein</fullName>
    </submittedName>
</protein>
<gene>
    <name evidence="1" type="ORF">LOK49_LG12G02632</name>
</gene>
<comment type="caution">
    <text evidence="1">The sequence shown here is derived from an EMBL/GenBank/DDBJ whole genome shotgun (WGS) entry which is preliminary data.</text>
</comment>
<dbReference type="Proteomes" id="UP001060215">
    <property type="component" value="Chromosome 13"/>
</dbReference>
<dbReference type="EMBL" id="CM045770">
    <property type="protein sequence ID" value="KAI7991992.1"/>
    <property type="molecule type" value="Genomic_DNA"/>
</dbReference>
<name>A0ACC0FT69_9ERIC</name>